<feature type="transmembrane region" description="Helical" evidence="6">
    <location>
        <begin position="265"/>
        <end position="287"/>
    </location>
</feature>
<feature type="domain" description="ABC3 transporter permease C-terminal" evidence="7">
    <location>
        <begin position="890"/>
        <end position="1009"/>
    </location>
</feature>
<gene>
    <name evidence="8" type="ORF">EZS28_023520</name>
</gene>
<organism evidence="8 9">
    <name type="scientific">Streblomastix strix</name>
    <dbReference type="NCBI Taxonomy" id="222440"/>
    <lineage>
        <taxon>Eukaryota</taxon>
        <taxon>Metamonada</taxon>
        <taxon>Preaxostyla</taxon>
        <taxon>Oxymonadida</taxon>
        <taxon>Streblomastigidae</taxon>
        <taxon>Streblomastix</taxon>
    </lineage>
</organism>
<feature type="transmembrane region" description="Helical" evidence="6">
    <location>
        <begin position="323"/>
        <end position="345"/>
    </location>
</feature>
<evidence type="ECO:0000313" key="8">
    <source>
        <dbReference type="EMBL" id="KAA6380953.1"/>
    </source>
</evidence>
<dbReference type="Pfam" id="PF02687">
    <property type="entry name" value="FtsX"/>
    <property type="match status" value="2"/>
</dbReference>
<keyword evidence="4 6" id="KW-1133">Transmembrane helix</keyword>
<dbReference type="EMBL" id="SNRW01007616">
    <property type="protein sequence ID" value="KAA6380953.1"/>
    <property type="molecule type" value="Genomic_DNA"/>
</dbReference>
<feature type="transmembrane region" description="Helical" evidence="6">
    <location>
        <begin position="443"/>
        <end position="465"/>
    </location>
</feature>
<feature type="transmembrane region" description="Helical" evidence="6">
    <location>
        <begin position="477"/>
        <end position="501"/>
    </location>
</feature>
<proteinExistence type="predicted"/>
<feature type="transmembrane region" description="Helical" evidence="6">
    <location>
        <begin position="982"/>
        <end position="1007"/>
    </location>
</feature>
<dbReference type="InterPro" id="IPR003838">
    <property type="entry name" value="ABC3_permease_C"/>
</dbReference>
<sequence>DEEDAQVAIIDSAREKELQIGRKWEYSEDVPMGAVIVTKQLATFMGVDVGGKIKFKMNFNNFSAITADIIRTQGFDNSEASKEVLSGILNMLEDLEVEAEVIDIANNDMGKGASKRAIFFEYSTFWEFIVDNVIPEDTRSILPRSQWLMLDEMAKRDKFKSLLYDYASTTVFSYPGKRTEIYITFNTNGIKKKLLKWATPISYALRFDQLRVNTGLVNMFDAMQQLSMLFQMIAILIIVLLCLISLLLIYSLLMISVDTRTFELGILRMVGLNRIGIFGVLITQALLYSIPGIIIGIVLGIIINSGIIAAISHQSSVPLSRMMPALSIIISISVSLGISIIASVFPIRQALSQNLHDSVDVSHTKQTSVKISIERSEALKRPWSILISGVILTGIGAGVYLLLPASLVTGKMQLLAIVLFALLLMILIGFVMITVNFEFVFERLVAFVFFIWESKAVKFLAVKNLTAHRERNRKTTLLFSISLSFIVFINVMASIAMSLIVDMSYHSNAGDFHCYIDSASGSSITAGQPTAYQPLAKHITTPGELQNEVEDKFGDIVELIAWSTLSLESVYPSPIRTQIGNIGRSHTYNHQLIGATSNFMDNIRKQNLNVGSTAEKRVLGKYGNGDSPIKQLYTHRVRQLSAVLSNGLKNDVSLKANEKLLLSVIPVTTSTSSGLGGAFTLFGGTSQQSLTTQDANNLHRLTIYPSAFMKAQPFFTNPPETMSLSSSAQAPLSIPTFLSLLPDGEGDYEQLKWNDMFIRLKKKGKEGWPKSKVNSEGKLNIILNDSNNNNSIEININKNIDINVNLTQNQDRQPSLKYSKSVRKQRIDELTDFLEKYKMKIVQETDEEEDKGTGDEEDVSPEEIELTVWSLEEETGGIASASTMINIAFIVITAFVMLLCLFSLMASMHTNVLEQTKEIGIERALGLKRFQLVRVYIEEAFILVISATVMGMIVGIVIGYLLTSQMGMMQGLSVPFVFPWVMALAAVGSAIIISILASAGPALTVVFSNIVTTMKST</sequence>
<protein>
    <submittedName>
        <fullName evidence="8">Putative DUF214 family protein</fullName>
    </submittedName>
</protein>
<feature type="transmembrane region" description="Helical" evidence="6">
    <location>
        <begin position="228"/>
        <end position="253"/>
    </location>
</feature>
<keyword evidence="2" id="KW-1003">Cell membrane</keyword>
<feature type="transmembrane region" description="Helical" evidence="6">
    <location>
        <begin position="293"/>
        <end position="311"/>
    </location>
</feature>
<dbReference type="AlphaFoldDB" id="A0A5J4VEX9"/>
<dbReference type="GO" id="GO:0005886">
    <property type="term" value="C:plasma membrane"/>
    <property type="evidence" value="ECO:0007669"/>
    <property type="project" value="UniProtKB-SubCell"/>
</dbReference>
<feature type="domain" description="ABC3 transporter permease C-terminal" evidence="7">
    <location>
        <begin position="235"/>
        <end position="354"/>
    </location>
</feature>
<comment type="caution">
    <text evidence="8">The sequence shown here is derived from an EMBL/GenBank/DDBJ whole genome shotgun (WGS) entry which is preliminary data.</text>
</comment>
<evidence type="ECO:0000256" key="6">
    <source>
        <dbReference type="SAM" id="Phobius"/>
    </source>
</evidence>
<feature type="transmembrane region" description="Helical" evidence="6">
    <location>
        <begin position="415"/>
        <end position="437"/>
    </location>
</feature>
<feature type="transmembrane region" description="Helical" evidence="6">
    <location>
        <begin position="887"/>
        <end position="907"/>
    </location>
</feature>
<feature type="transmembrane region" description="Helical" evidence="6">
    <location>
        <begin position="940"/>
        <end position="962"/>
    </location>
</feature>
<evidence type="ECO:0000259" key="7">
    <source>
        <dbReference type="Pfam" id="PF02687"/>
    </source>
</evidence>
<evidence type="ECO:0000313" key="9">
    <source>
        <dbReference type="Proteomes" id="UP000324800"/>
    </source>
</evidence>
<name>A0A5J4VEX9_9EUKA</name>
<keyword evidence="5 6" id="KW-0472">Membrane</keyword>
<dbReference type="OrthoDB" id="2126250at2759"/>
<evidence type="ECO:0000256" key="2">
    <source>
        <dbReference type="ARBA" id="ARBA00022475"/>
    </source>
</evidence>
<evidence type="ECO:0000256" key="3">
    <source>
        <dbReference type="ARBA" id="ARBA00022692"/>
    </source>
</evidence>
<dbReference type="PANTHER" id="PTHR32522">
    <property type="match status" value="1"/>
</dbReference>
<keyword evidence="3 6" id="KW-0812">Transmembrane</keyword>
<dbReference type="PANTHER" id="PTHR32522:SF3">
    <property type="entry name" value="ABC3 TRANSPORTER PERMEASE PROTEIN DOMAIN-CONTAINING PROTEIN"/>
    <property type="match status" value="1"/>
</dbReference>
<evidence type="ECO:0000256" key="4">
    <source>
        <dbReference type="ARBA" id="ARBA00022989"/>
    </source>
</evidence>
<dbReference type="Proteomes" id="UP000324800">
    <property type="component" value="Unassembled WGS sequence"/>
</dbReference>
<accession>A0A5J4VEX9</accession>
<evidence type="ECO:0000256" key="1">
    <source>
        <dbReference type="ARBA" id="ARBA00004651"/>
    </source>
</evidence>
<comment type="subcellular location">
    <subcellularLocation>
        <location evidence="1">Cell membrane</location>
        <topology evidence="1">Multi-pass membrane protein</topology>
    </subcellularLocation>
</comment>
<evidence type="ECO:0000256" key="5">
    <source>
        <dbReference type="ARBA" id="ARBA00023136"/>
    </source>
</evidence>
<feature type="transmembrane region" description="Helical" evidence="6">
    <location>
        <begin position="383"/>
        <end position="403"/>
    </location>
</feature>
<reference evidence="8 9" key="1">
    <citation type="submission" date="2019-03" db="EMBL/GenBank/DDBJ databases">
        <title>Single cell metagenomics reveals metabolic interactions within the superorganism composed of flagellate Streblomastix strix and complex community of Bacteroidetes bacteria on its surface.</title>
        <authorList>
            <person name="Treitli S.C."/>
            <person name="Kolisko M."/>
            <person name="Husnik F."/>
            <person name="Keeling P."/>
            <person name="Hampl V."/>
        </authorList>
    </citation>
    <scope>NUCLEOTIDE SEQUENCE [LARGE SCALE GENOMIC DNA]</scope>
    <source>
        <strain evidence="8">ST1C</strain>
    </source>
</reference>
<feature type="non-terminal residue" evidence="8">
    <location>
        <position position="1"/>
    </location>
</feature>